<protein>
    <submittedName>
        <fullName evidence="1">Uncharacterized protein</fullName>
    </submittedName>
</protein>
<keyword evidence="2" id="KW-1185">Reference proteome</keyword>
<comment type="caution">
    <text evidence="1">The sequence shown here is derived from an EMBL/GenBank/DDBJ whole genome shotgun (WGS) entry which is preliminary data.</text>
</comment>
<sequence>MSLYNSFRATITCPHCQDVAEREVQFRYGHVWQHEYVLGSTIIWGPAAVGDPGLPRVVVDGWMVECDACGGDGRIALFLRDNVIWGLGPVAWAPGLPSNGWLADGGGSG</sequence>
<dbReference type="AlphaFoldDB" id="A0A919P827"/>
<proteinExistence type="predicted"/>
<reference evidence="1" key="1">
    <citation type="submission" date="2021-01" db="EMBL/GenBank/DDBJ databases">
        <title>Whole genome shotgun sequence of Cellulomonas chitinilytica NBRC 110799.</title>
        <authorList>
            <person name="Komaki H."/>
            <person name="Tamura T."/>
        </authorList>
    </citation>
    <scope>NUCLEOTIDE SEQUENCE</scope>
    <source>
        <strain evidence="1">NBRC 110799</strain>
    </source>
</reference>
<name>A0A919P827_9CELL</name>
<evidence type="ECO:0000313" key="1">
    <source>
        <dbReference type="EMBL" id="GIG22999.1"/>
    </source>
</evidence>
<dbReference type="Proteomes" id="UP000632740">
    <property type="component" value="Unassembled WGS sequence"/>
</dbReference>
<organism evidence="1 2">
    <name type="scientific">Cellulomonas chitinilytica</name>
    <dbReference type="NCBI Taxonomy" id="398759"/>
    <lineage>
        <taxon>Bacteria</taxon>
        <taxon>Bacillati</taxon>
        <taxon>Actinomycetota</taxon>
        <taxon>Actinomycetes</taxon>
        <taxon>Micrococcales</taxon>
        <taxon>Cellulomonadaceae</taxon>
        <taxon>Cellulomonas</taxon>
    </lineage>
</organism>
<gene>
    <name evidence="1" type="ORF">Cch01nite_37230</name>
</gene>
<dbReference type="EMBL" id="BONK01000015">
    <property type="protein sequence ID" value="GIG22999.1"/>
    <property type="molecule type" value="Genomic_DNA"/>
</dbReference>
<evidence type="ECO:0000313" key="2">
    <source>
        <dbReference type="Proteomes" id="UP000632740"/>
    </source>
</evidence>
<dbReference type="RefSeq" id="WP_203758017.1">
    <property type="nucleotide sequence ID" value="NZ_BONK01000015.1"/>
</dbReference>
<accession>A0A919P827</accession>